<sequence>MAHRRGRPIHLYPLPVEGRADGTCGAWIATDTDDHVFFEPGTTRPHQNHIILHEIGHILLGHHRPVTTDDAPVRAALPDLDPRLVRRLLRRSIHTTRQEQEAETFADLVLSRALRPCPRNCRCGGTENLERALGLHACADD</sequence>
<evidence type="ECO:0000313" key="1">
    <source>
        <dbReference type="EMBL" id="MPY58647.1"/>
    </source>
</evidence>
<name>A0A5N8XH50_9ACTN</name>
<dbReference type="EMBL" id="VJZC01000094">
    <property type="protein sequence ID" value="MPY58647.1"/>
    <property type="molecule type" value="Genomic_DNA"/>
</dbReference>
<dbReference type="Proteomes" id="UP000400924">
    <property type="component" value="Unassembled WGS sequence"/>
</dbReference>
<gene>
    <name evidence="1" type="ORF">FNH08_16195</name>
</gene>
<keyword evidence="2" id="KW-1185">Reference proteome</keyword>
<proteinExistence type="predicted"/>
<organism evidence="1 2">
    <name type="scientific">Streptomyces spongiae</name>
    <dbReference type="NCBI Taxonomy" id="565072"/>
    <lineage>
        <taxon>Bacteria</taxon>
        <taxon>Bacillati</taxon>
        <taxon>Actinomycetota</taxon>
        <taxon>Actinomycetes</taxon>
        <taxon>Kitasatosporales</taxon>
        <taxon>Streptomycetaceae</taxon>
        <taxon>Streptomyces</taxon>
    </lineage>
</organism>
<reference evidence="1 2" key="1">
    <citation type="submission" date="2019-07" db="EMBL/GenBank/DDBJ databases">
        <title>New species of Amycolatopsis and Streptomyces.</title>
        <authorList>
            <person name="Duangmal K."/>
            <person name="Teo W.F.A."/>
            <person name="Lipun K."/>
        </authorList>
    </citation>
    <scope>NUCLEOTIDE SEQUENCE [LARGE SCALE GENOMIC DNA]</scope>
    <source>
        <strain evidence="1 2">NBRC 106415</strain>
    </source>
</reference>
<protein>
    <recommendedName>
        <fullName evidence="3">ImmA/IrrE family metallo-endopeptidase</fullName>
    </recommendedName>
</protein>
<accession>A0A5N8XH50</accession>
<comment type="caution">
    <text evidence="1">The sequence shown here is derived from an EMBL/GenBank/DDBJ whole genome shotgun (WGS) entry which is preliminary data.</text>
</comment>
<evidence type="ECO:0008006" key="3">
    <source>
        <dbReference type="Google" id="ProtNLM"/>
    </source>
</evidence>
<dbReference type="OrthoDB" id="4144896at2"/>
<evidence type="ECO:0000313" key="2">
    <source>
        <dbReference type="Proteomes" id="UP000400924"/>
    </source>
</evidence>
<dbReference type="AlphaFoldDB" id="A0A5N8XH50"/>
<dbReference type="RefSeq" id="WP_152772182.1">
    <property type="nucleotide sequence ID" value="NZ_VJZC01000094.1"/>
</dbReference>